<organism evidence="2 3">
    <name type="scientific">Asterophora parasitica</name>
    <dbReference type="NCBI Taxonomy" id="117018"/>
    <lineage>
        <taxon>Eukaryota</taxon>
        <taxon>Fungi</taxon>
        <taxon>Dikarya</taxon>
        <taxon>Basidiomycota</taxon>
        <taxon>Agaricomycotina</taxon>
        <taxon>Agaricomycetes</taxon>
        <taxon>Agaricomycetidae</taxon>
        <taxon>Agaricales</taxon>
        <taxon>Tricholomatineae</taxon>
        <taxon>Lyophyllaceae</taxon>
        <taxon>Asterophora</taxon>
    </lineage>
</organism>
<dbReference type="Proteomes" id="UP000775547">
    <property type="component" value="Unassembled WGS sequence"/>
</dbReference>
<dbReference type="InterPro" id="IPR023398">
    <property type="entry name" value="TIF_eIF4e-like"/>
</dbReference>
<dbReference type="OrthoDB" id="590761at2759"/>
<keyword evidence="3" id="KW-1185">Reference proteome</keyword>
<accession>A0A9P7KH37</accession>
<proteinExistence type="predicted"/>
<gene>
    <name evidence="2" type="ORF">DXG03_009361</name>
</gene>
<evidence type="ECO:0000313" key="3">
    <source>
        <dbReference type="Proteomes" id="UP000775547"/>
    </source>
</evidence>
<evidence type="ECO:0000256" key="1">
    <source>
        <dbReference type="SAM" id="MobiDB-lite"/>
    </source>
</evidence>
<feature type="region of interest" description="Disordered" evidence="1">
    <location>
        <begin position="15"/>
        <end position="74"/>
    </location>
</feature>
<dbReference type="Gene3D" id="3.30.760.10">
    <property type="entry name" value="RNA Cap, Translation Initiation Factor Eif4e"/>
    <property type="match status" value="1"/>
</dbReference>
<protein>
    <submittedName>
        <fullName evidence="2">Uncharacterized protein</fullName>
    </submittedName>
</protein>
<dbReference type="SUPFAM" id="SSF55418">
    <property type="entry name" value="eIF4e-like"/>
    <property type="match status" value="1"/>
</dbReference>
<comment type="caution">
    <text evidence="2">The sequence shown here is derived from an EMBL/GenBank/DDBJ whole genome shotgun (WGS) entry which is preliminary data.</text>
</comment>
<reference evidence="2" key="1">
    <citation type="submission" date="2020-07" db="EMBL/GenBank/DDBJ databases">
        <authorList>
            <person name="Nieuwenhuis M."/>
            <person name="Van De Peppel L.J.J."/>
        </authorList>
    </citation>
    <scope>NUCLEOTIDE SEQUENCE</scope>
    <source>
        <strain evidence="2">AP01</strain>
        <tissue evidence="2">Mycelium</tissue>
    </source>
</reference>
<feature type="compositionally biased region" description="Low complexity" evidence="1">
    <location>
        <begin position="15"/>
        <end position="26"/>
    </location>
</feature>
<name>A0A9P7KH37_9AGAR</name>
<dbReference type="EMBL" id="JABCKV010000009">
    <property type="protein sequence ID" value="KAG5647431.1"/>
    <property type="molecule type" value="Genomic_DNA"/>
</dbReference>
<feature type="compositionally biased region" description="Polar residues" evidence="1">
    <location>
        <begin position="45"/>
        <end position="72"/>
    </location>
</feature>
<dbReference type="AlphaFoldDB" id="A0A9P7KH37"/>
<sequence length="114" mass="12490">MANYFSNHSQSRFLANSAPANPVSPATTHAPALQTTPRLRLPSSKHFSTSISTTITAERSKESPSSTTSPNGTAVHPLRNTWVFWFRQQRAPGNKITSYEEGIKKISAFSSVRA</sequence>
<evidence type="ECO:0000313" key="2">
    <source>
        <dbReference type="EMBL" id="KAG5647431.1"/>
    </source>
</evidence>
<reference evidence="2" key="2">
    <citation type="submission" date="2021-10" db="EMBL/GenBank/DDBJ databases">
        <title>Phylogenomics reveals ancestral predisposition of the termite-cultivated fungus Termitomyces towards a domesticated lifestyle.</title>
        <authorList>
            <person name="Auxier B."/>
            <person name="Grum-Grzhimaylo A."/>
            <person name="Cardenas M.E."/>
            <person name="Lodge J.D."/>
            <person name="Laessoe T."/>
            <person name="Pedersen O."/>
            <person name="Smith M.E."/>
            <person name="Kuyper T.W."/>
            <person name="Franco-Molano E.A."/>
            <person name="Baroni T.J."/>
            <person name="Aanen D.K."/>
        </authorList>
    </citation>
    <scope>NUCLEOTIDE SEQUENCE</scope>
    <source>
        <strain evidence="2">AP01</strain>
        <tissue evidence="2">Mycelium</tissue>
    </source>
</reference>